<dbReference type="InterPro" id="IPR050314">
    <property type="entry name" value="Glycosyl_Hydrlase_18"/>
</dbReference>
<evidence type="ECO:0000256" key="6">
    <source>
        <dbReference type="RuleBase" id="RU004453"/>
    </source>
</evidence>
<dbReference type="SMART" id="SM00636">
    <property type="entry name" value="Glyco_18"/>
    <property type="match status" value="1"/>
</dbReference>
<dbReference type="EMBL" id="JAJKBJ010000005">
    <property type="protein sequence ID" value="MCL9683647.1"/>
    <property type="molecule type" value="Genomic_DNA"/>
</dbReference>
<dbReference type="PANTHER" id="PTHR11177:SF317">
    <property type="entry name" value="CHITINASE 12-RELATED"/>
    <property type="match status" value="1"/>
</dbReference>
<comment type="caution">
    <text evidence="8">The sequence shown here is derived from an EMBL/GenBank/DDBJ whole genome shotgun (WGS) entry which is preliminary data.</text>
</comment>
<dbReference type="GO" id="GO:0005975">
    <property type="term" value="P:carbohydrate metabolic process"/>
    <property type="evidence" value="ECO:0007669"/>
    <property type="project" value="InterPro"/>
</dbReference>
<dbReference type="PROSITE" id="PS51910">
    <property type="entry name" value="GH18_2"/>
    <property type="match status" value="1"/>
</dbReference>
<organism evidence="8 9">
    <name type="scientific">Legionella maioricensis</name>
    <dbReference type="NCBI Taxonomy" id="2896528"/>
    <lineage>
        <taxon>Bacteria</taxon>
        <taxon>Pseudomonadati</taxon>
        <taxon>Pseudomonadota</taxon>
        <taxon>Gammaproteobacteria</taxon>
        <taxon>Legionellales</taxon>
        <taxon>Legionellaceae</taxon>
        <taxon>Legionella</taxon>
    </lineage>
</organism>
<protein>
    <recommendedName>
        <fullName evidence="2">chitinase</fullName>
        <ecNumber evidence="2">3.2.1.14</ecNumber>
    </recommendedName>
</protein>
<keyword evidence="9" id="KW-1185">Reference proteome</keyword>
<evidence type="ECO:0000256" key="4">
    <source>
        <dbReference type="ARBA" id="ARBA00023295"/>
    </source>
</evidence>
<comment type="similarity">
    <text evidence="6">Belongs to the glycosyl hydrolase 18 family.</text>
</comment>
<dbReference type="RefSeq" id="WP_250421845.1">
    <property type="nucleotide sequence ID" value="NZ_JAJKBJ010000005.1"/>
</dbReference>
<evidence type="ECO:0000256" key="2">
    <source>
        <dbReference type="ARBA" id="ARBA00012729"/>
    </source>
</evidence>
<evidence type="ECO:0000259" key="7">
    <source>
        <dbReference type="PROSITE" id="PS51910"/>
    </source>
</evidence>
<dbReference type="PROSITE" id="PS01095">
    <property type="entry name" value="GH18_1"/>
    <property type="match status" value="1"/>
</dbReference>
<keyword evidence="3 5" id="KW-0378">Hydrolase</keyword>
<dbReference type="Gene3D" id="3.20.20.80">
    <property type="entry name" value="Glycosidases"/>
    <property type="match status" value="1"/>
</dbReference>
<keyword evidence="4 5" id="KW-0326">Glycosidase</keyword>
<evidence type="ECO:0000256" key="1">
    <source>
        <dbReference type="ARBA" id="ARBA00000822"/>
    </source>
</evidence>
<dbReference type="Pfam" id="PF00704">
    <property type="entry name" value="Glyco_hydro_18"/>
    <property type="match status" value="1"/>
</dbReference>
<gene>
    <name evidence="8" type="ORF">LOX96_06050</name>
</gene>
<dbReference type="EC" id="3.2.1.14" evidence="2"/>
<dbReference type="InterPro" id="IPR001579">
    <property type="entry name" value="Glyco_hydro_18_chit_AS"/>
</dbReference>
<comment type="catalytic activity">
    <reaction evidence="1">
        <text>Random endo-hydrolysis of N-acetyl-beta-D-glucosaminide (1-&gt;4)-beta-linkages in chitin and chitodextrins.</text>
        <dbReference type="EC" id="3.2.1.14"/>
    </reaction>
</comment>
<dbReference type="PANTHER" id="PTHR11177">
    <property type="entry name" value="CHITINASE"/>
    <property type="match status" value="1"/>
</dbReference>
<dbReference type="InterPro" id="IPR017853">
    <property type="entry name" value="GH"/>
</dbReference>
<evidence type="ECO:0000313" key="8">
    <source>
        <dbReference type="EMBL" id="MCL9683647.1"/>
    </source>
</evidence>
<dbReference type="InterPro" id="IPR001223">
    <property type="entry name" value="Glyco_hydro18_cat"/>
</dbReference>
<evidence type="ECO:0000256" key="5">
    <source>
        <dbReference type="RuleBase" id="RU000489"/>
    </source>
</evidence>
<evidence type="ECO:0000256" key="3">
    <source>
        <dbReference type="ARBA" id="ARBA00022801"/>
    </source>
</evidence>
<dbReference type="Proteomes" id="UP001139721">
    <property type="component" value="Unassembled WGS sequence"/>
</dbReference>
<proteinExistence type="inferred from homology"/>
<sequence>MKTLFINLFLGLVLLSIVSTGNARGKPFCANGQSNYPMVIGYLGADSSWKLKNGDQVKLAEQLSHVSVINYSFIRLAKDTNGHTILAPTAQDIENIQLLRQIKPDLPIMIAVGGWGEREGFKPFLENEYQRTIFVKSVQELLAQYRLDGIDVDWENELLASEQEISGVAALLKLLHEQIGKSGYCVTNAVPGTKAYWTQYPDASLWQAYVNWTTVMAYDNYGTFGPRTEHAAALYEPHRINEEGYPYPNTSGNKAVQHYYKQGLAANKIILGIPFYCHSYFINNNTIVAQADAPGLHVPVLDPNISSQVSYMDAYTAYGDKLYTYTLNPGNSAFHAVSFYGLIPIEHTEISRFMSCEGPQSVLDKVAYVKGNNPMSKGSQKIIKLGGVSFWSLQQDLPFPHPQSLLHAINEGFNQ</sequence>
<accession>A0A9X2IBR3</accession>
<dbReference type="GO" id="GO:0008061">
    <property type="term" value="F:chitin binding"/>
    <property type="evidence" value="ECO:0007669"/>
    <property type="project" value="InterPro"/>
</dbReference>
<dbReference type="SUPFAM" id="SSF51445">
    <property type="entry name" value="(Trans)glycosidases"/>
    <property type="match status" value="1"/>
</dbReference>
<evidence type="ECO:0000313" key="9">
    <source>
        <dbReference type="Proteomes" id="UP001139721"/>
    </source>
</evidence>
<dbReference type="GO" id="GO:0008843">
    <property type="term" value="F:endochitinase activity"/>
    <property type="evidence" value="ECO:0007669"/>
    <property type="project" value="UniProtKB-EC"/>
</dbReference>
<reference evidence="8" key="1">
    <citation type="submission" date="2021-11" db="EMBL/GenBank/DDBJ databases">
        <title>Legionella maioricencis sp. nov., a new species isolated from hot water samples in Mallorca.</title>
        <authorList>
            <person name="Crespi S."/>
            <person name="Drasar V."/>
            <person name="Salva-Serra F."/>
            <person name="Jaen-Luchoro D."/>
            <person name="Pineiro-Iglesias B."/>
            <person name="Aliaga F."/>
            <person name="Fernandez-Juarez V."/>
            <person name="Coll G."/>
            <person name="Moore E.R.B."/>
            <person name="Bennasar-Figueras A."/>
        </authorList>
    </citation>
    <scope>NUCLEOTIDE SEQUENCE</scope>
    <source>
        <strain evidence="8">HCPI-6</strain>
    </source>
</reference>
<feature type="domain" description="GH18" evidence="7">
    <location>
        <begin position="37"/>
        <end position="415"/>
    </location>
</feature>
<dbReference type="AlphaFoldDB" id="A0A9X2IBR3"/>
<dbReference type="InterPro" id="IPR011583">
    <property type="entry name" value="Chitinase_II/V-like_cat"/>
</dbReference>
<name>A0A9X2IBR3_9GAMM</name>